<dbReference type="Gene3D" id="1.10.510.10">
    <property type="entry name" value="Transferase(Phosphotransferase) domain 1"/>
    <property type="match status" value="1"/>
</dbReference>
<evidence type="ECO:0000259" key="2">
    <source>
        <dbReference type="PROSITE" id="PS50011"/>
    </source>
</evidence>
<evidence type="ECO:0000313" key="4">
    <source>
        <dbReference type="Proteomes" id="UP001470230"/>
    </source>
</evidence>
<organism evidence="3 4">
    <name type="scientific">Tritrichomonas musculus</name>
    <dbReference type="NCBI Taxonomy" id="1915356"/>
    <lineage>
        <taxon>Eukaryota</taxon>
        <taxon>Metamonada</taxon>
        <taxon>Parabasalia</taxon>
        <taxon>Tritrichomonadida</taxon>
        <taxon>Tritrichomonadidae</taxon>
        <taxon>Tritrichomonas</taxon>
    </lineage>
</organism>
<dbReference type="SUPFAM" id="SSF56112">
    <property type="entry name" value="Protein kinase-like (PK-like)"/>
    <property type="match status" value="1"/>
</dbReference>
<feature type="binding site" evidence="1">
    <location>
        <position position="211"/>
    </location>
    <ligand>
        <name>ATP</name>
        <dbReference type="ChEBI" id="CHEBI:30616"/>
    </ligand>
</feature>
<dbReference type="InterPro" id="IPR011990">
    <property type="entry name" value="TPR-like_helical_dom_sf"/>
</dbReference>
<dbReference type="Pfam" id="PF00069">
    <property type="entry name" value="Pkinase"/>
    <property type="match status" value="1"/>
</dbReference>
<keyword evidence="4" id="KW-1185">Reference proteome</keyword>
<dbReference type="Pfam" id="PF08238">
    <property type="entry name" value="Sel1"/>
    <property type="match status" value="17"/>
</dbReference>
<gene>
    <name evidence="3" type="ORF">M9Y10_042824</name>
</gene>
<feature type="domain" description="Protein kinase" evidence="2">
    <location>
        <begin position="182"/>
        <end position="410"/>
    </location>
</feature>
<dbReference type="CDD" id="cd00180">
    <property type="entry name" value="PKc"/>
    <property type="match status" value="1"/>
</dbReference>
<dbReference type="SUPFAM" id="SSF81901">
    <property type="entry name" value="HCP-like"/>
    <property type="match status" value="3"/>
</dbReference>
<dbReference type="InterPro" id="IPR011009">
    <property type="entry name" value="Kinase-like_dom_sf"/>
</dbReference>
<accession>A0ABR2JYA2</accession>
<dbReference type="Gene3D" id="1.25.40.10">
    <property type="entry name" value="Tetratricopeptide repeat domain"/>
    <property type="match status" value="3"/>
</dbReference>
<dbReference type="PROSITE" id="PS00109">
    <property type="entry name" value="PROTEIN_KINASE_TYR"/>
    <property type="match status" value="1"/>
</dbReference>
<reference evidence="3 4" key="1">
    <citation type="submission" date="2024-04" db="EMBL/GenBank/DDBJ databases">
        <title>Tritrichomonas musculus Genome.</title>
        <authorList>
            <person name="Alves-Ferreira E."/>
            <person name="Grigg M."/>
            <person name="Lorenzi H."/>
            <person name="Galac M."/>
        </authorList>
    </citation>
    <scope>NUCLEOTIDE SEQUENCE [LARGE SCALE GENOMIC DNA]</scope>
    <source>
        <strain evidence="3 4">EAF2021</strain>
    </source>
</reference>
<comment type="caution">
    <text evidence="3">The sequence shown here is derived from an EMBL/GenBank/DDBJ whole genome shotgun (WGS) entry which is preliminary data.</text>
</comment>
<dbReference type="PANTHER" id="PTHR45011:SF1">
    <property type="entry name" value="DAP3-BINDING CELL DEATH ENHANCER 1"/>
    <property type="match status" value="1"/>
</dbReference>
<proteinExistence type="predicted"/>
<dbReference type="InterPro" id="IPR017441">
    <property type="entry name" value="Protein_kinase_ATP_BS"/>
</dbReference>
<sequence>MQQYIHDFENLFKKGNIYISNEYLKEILYKFDFIFYQDILQIEKKVKQYENNSKIIIIDECIENSIKYYILCFDYKLIILPQEDKTENLILHSIFTRFEDNDKYNLQSEADENFLIEIRHFSAKFMISNKKVQYFWSIVVNCLSGFLIKKGYRNSRNRNGEYLNEKFIEHEEKNINFANKSYIELRNLGHGSGGTVNLIYYIPKEQIFALKIPYNESYLIERERRNYLNIRYPFIVQYIGYIKFSNRPKYLLLEYVEGETLDKYDENRLSSLNNQEKYIIILELLLTINYLHSHNYIYRDLRLSNIMINQNKDAILIDFDRVRKINDETENEEQTKNFYGPEVAPEEYKTYKSDAYSLGYIIYFILYGKSPIISNKMKIREDFIFKSCLKDNPTERPNIIEMIKIFYAFFFYKIQIKSEKVQYFISLTANQNFPEVLFNLGVIYSSGEYAARDINQAIHYFSLAANQNIPQAQFNLGVIYLSGEHVTRDINKAIHYFSLAANQNFSEAQYNLGVIYLNGKYVTRDINKAIHFFSLVANQSIPKAQYNLGVIYGEGLHATQDINKAIHYYSLAANQNYPQAQFNLGVIYSAGRFVARDINKAIYYFSLAANQNFSEAQFNLGVIYSNGEYVTRDINKAIHYFSLAANQNFSEAQFNLGVIYSNGEYVTRDINKAIHYFSLAANQNFSEAQFNLGDIYSNGEYVTRDINKAIHYYSLAANQNHSEAQYNLGVIYDEGLYVTRDINKAIHYYSHAANQNFSRAQFNLGVIYDGERYVTRDISKAIHYYSLASNQNHSKAQINLGLIYYEGRYVTPDINKAIHYFSLAAKQNYPEAQFNLGSIYLNGKYVVRDINKAIHYYSLAADQNTPQAEFNLGVIYLNGKYVVRDINKAIHYFSLASNQNYPEAQFNLGIIYYIGEYIKQDIKKGRYYIMLASKNGNRRANFAHGFLLQEGICAQKDIAKAIHYYKEASSFNNQFSKNNLGIIYKHGYNEIEGKTGNAIEYFEEAIRQKNDYLSMYNLAHIYMYDATIKQDLNKSIDLLIRSMSIFQHSYILLSLALLKQFNFNIETIKIELSKRTDITRSSMEKILKVVALSELNFDVLYELYRSKDYIYNIKLEPIEYSELEKINEKIVQPKYPNAKDISSEFFKGFGEDLYASI</sequence>
<keyword evidence="1" id="KW-0547">Nucleotide-binding</keyword>
<name>A0ABR2JYA2_9EUKA</name>
<dbReference type="PANTHER" id="PTHR45011">
    <property type="entry name" value="DAP3-BINDING CELL DEATH ENHANCER 1"/>
    <property type="match status" value="1"/>
</dbReference>
<dbReference type="PROSITE" id="PS00107">
    <property type="entry name" value="PROTEIN_KINASE_ATP"/>
    <property type="match status" value="1"/>
</dbReference>
<keyword evidence="1" id="KW-0067">ATP-binding</keyword>
<dbReference type="InterPro" id="IPR008266">
    <property type="entry name" value="Tyr_kinase_AS"/>
</dbReference>
<dbReference type="InterPro" id="IPR000719">
    <property type="entry name" value="Prot_kinase_dom"/>
</dbReference>
<dbReference type="EMBL" id="JAPFFF010000008">
    <property type="protein sequence ID" value="KAK8883726.1"/>
    <property type="molecule type" value="Genomic_DNA"/>
</dbReference>
<dbReference type="InterPro" id="IPR006597">
    <property type="entry name" value="Sel1-like"/>
</dbReference>
<protein>
    <submittedName>
        <fullName evidence="3">Chitin synthase 4</fullName>
    </submittedName>
</protein>
<evidence type="ECO:0000313" key="3">
    <source>
        <dbReference type="EMBL" id="KAK8883726.1"/>
    </source>
</evidence>
<evidence type="ECO:0000256" key="1">
    <source>
        <dbReference type="PROSITE-ProRule" id="PRU10141"/>
    </source>
</evidence>
<dbReference type="SMART" id="SM00671">
    <property type="entry name" value="SEL1"/>
    <property type="match status" value="17"/>
</dbReference>
<dbReference type="PROSITE" id="PS50011">
    <property type="entry name" value="PROTEIN_KINASE_DOM"/>
    <property type="match status" value="1"/>
</dbReference>
<dbReference type="SUPFAM" id="SSF48452">
    <property type="entry name" value="TPR-like"/>
    <property type="match status" value="1"/>
</dbReference>
<dbReference type="InterPro" id="IPR052748">
    <property type="entry name" value="ISR_Activator"/>
</dbReference>
<dbReference type="Proteomes" id="UP001470230">
    <property type="component" value="Unassembled WGS sequence"/>
</dbReference>